<name>A0A839EAF0_9MICO</name>
<gene>
    <name evidence="2" type="ORF">FHX53_000997</name>
</gene>
<comment type="caution">
    <text evidence="2">The sequence shown here is derived from an EMBL/GenBank/DDBJ whole genome shotgun (WGS) entry which is preliminary data.</text>
</comment>
<evidence type="ECO:0000313" key="3">
    <source>
        <dbReference type="Proteomes" id="UP000585905"/>
    </source>
</evidence>
<dbReference type="InterPro" id="IPR001387">
    <property type="entry name" value="Cro/C1-type_HTH"/>
</dbReference>
<evidence type="ECO:0000313" key="2">
    <source>
        <dbReference type="EMBL" id="MBA8847412.1"/>
    </source>
</evidence>
<protein>
    <submittedName>
        <fullName evidence="2">Transcriptional regulator with XRE-family HTH domain</fullName>
    </submittedName>
</protein>
<dbReference type="CDD" id="cd00093">
    <property type="entry name" value="HTH_XRE"/>
    <property type="match status" value="1"/>
</dbReference>
<dbReference type="Pfam" id="PF01381">
    <property type="entry name" value="HTH_3"/>
    <property type="match status" value="1"/>
</dbReference>
<dbReference type="EMBL" id="JACGWX010000002">
    <property type="protein sequence ID" value="MBA8847412.1"/>
    <property type="molecule type" value="Genomic_DNA"/>
</dbReference>
<dbReference type="Gene3D" id="1.10.260.40">
    <property type="entry name" value="lambda repressor-like DNA-binding domains"/>
    <property type="match status" value="1"/>
</dbReference>
<dbReference type="InterPro" id="IPR010982">
    <property type="entry name" value="Lambda_DNA-bd_dom_sf"/>
</dbReference>
<dbReference type="AlphaFoldDB" id="A0A839EAF0"/>
<organism evidence="2 3">
    <name type="scientific">Microcella alkalica</name>
    <dbReference type="NCBI Taxonomy" id="355930"/>
    <lineage>
        <taxon>Bacteria</taxon>
        <taxon>Bacillati</taxon>
        <taxon>Actinomycetota</taxon>
        <taxon>Actinomycetes</taxon>
        <taxon>Micrococcales</taxon>
        <taxon>Microbacteriaceae</taxon>
        <taxon>Microcella</taxon>
    </lineage>
</organism>
<keyword evidence="3" id="KW-1185">Reference proteome</keyword>
<feature type="domain" description="HTH cro/C1-type" evidence="1">
    <location>
        <begin position="18"/>
        <end position="77"/>
    </location>
</feature>
<dbReference type="RefSeq" id="WP_182490260.1">
    <property type="nucleotide sequence ID" value="NZ_BAAAOV010000014.1"/>
</dbReference>
<sequence length="190" mass="21994">MEELKTYAVVDDTFGAAVREARERSRMTQAQLAEEMKYRGFDFHQQTVYRIESGKRKVTVGEALALSELVEVPLDVLAARSEDSLQRRRQTLRFMARQTVQYIEEVAAAAEEAKEKQSELRDSAALLDKITTGTDRAIDGKAESWVEHYRPIFDHPVARHATEGFEDLLWRLDYDWVDDEWKRGPEDGER</sequence>
<accession>A0A839EAF0</accession>
<dbReference type="SUPFAM" id="SSF47413">
    <property type="entry name" value="lambda repressor-like DNA-binding domains"/>
    <property type="match status" value="1"/>
</dbReference>
<reference evidence="2 3" key="1">
    <citation type="submission" date="2020-07" db="EMBL/GenBank/DDBJ databases">
        <title>Sequencing the genomes of 1000 actinobacteria strains.</title>
        <authorList>
            <person name="Klenk H.-P."/>
        </authorList>
    </citation>
    <scope>NUCLEOTIDE SEQUENCE [LARGE SCALE GENOMIC DNA]</scope>
    <source>
        <strain evidence="2 3">DSM 19663</strain>
    </source>
</reference>
<dbReference type="SMART" id="SM00530">
    <property type="entry name" value="HTH_XRE"/>
    <property type="match status" value="1"/>
</dbReference>
<dbReference type="PROSITE" id="PS50943">
    <property type="entry name" value="HTH_CROC1"/>
    <property type="match status" value="1"/>
</dbReference>
<evidence type="ECO:0000259" key="1">
    <source>
        <dbReference type="PROSITE" id="PS50943"/>
    </source>
</evidence>
<dbReference type="Proteomes" id="UP000585905">
    <property type="component" value="Unassembled WGS sequence"/>
</dbReference>
<proteinExistence type="predicted"/>
<dbReference type="GO" id="GO:0003677">
    <property type="term" value="F:DNA binding"/>
    <property type="evidence" value="ECO:0007669"/>
    <property type="project" value="InterPro"/>
</dbReference>